<feature type="chain" id="PRO_5039127509" evidence="1">
    <location>
        <begin position="27"/>
        <end position="278"/>
    </location>
</feature>
<proteinExistence type="predicted"/>
<dbReference type="Pfam" id="PF13845">
    <property type="entry name" value="Septum_form"/>
    <property type="match status" value="1"/>
</dbReference>
<protein>
    <submittedName>
        <fullName evidence="3">Septum formation family protein</fullName>
    </submittedName>
</protein>
<accession>A0A8T8HRJ6</accession>
<name>A0A8T8HRJ6_9PSEU</name>
<sequence>MRRRRAAVGVLGLSLALLTGCTASVAGVPGAEVVRPSILPRADDLPGTGQCTDGALGVVDCAQPHEGEVVGIGQFTGMGGAHPGERDLRRQALPACRAAMAGYLGSGDHDATRLQARVLWPSLDGWARGDRWRLCTVVELAPDGQRRKRTGPVKDLLKAAGFAQVQLCAQRSPAEEADPGITACDGPHLAEAVPGVLDLGEPGEPTPSGEQVDARAGEHCATAVAGYVGARRQDVFASWRAFGSQAWSEGYTTVVCYAEATRPFTGRLWGLGTQDLPA</sequence>
<organism evidence="3 4">
    <name type="scientific">Saccharothrix algeriensis</name>
    <dbReference type="NCBI Taxonomy" id="173560"/>
    <lineage>
        <taxon>Bacteria</taxon>
        <taxon>Bacillati</taxon>
        <taxon>Actinomycetota</taxon>
        <taxon>Actinomycetes</taxon>
        <taxon>Pseudonocardiales</taxon>
        <taxon>Pseudonocardiaceae</taxon>
        <taxon>Saccharothrix</taxon>
    </lineage>
</organism>
<gene>
    <name evidence="3" type="ORF">J7S33_16245</name>
</gene>
<evidence type="ECO:0000313" key="4">
    <source>
        <dbReference type="Proteomes" id="UP000671828"/>
    </source>
</evidence>
<evidence type="ECO:0000256" key="1">
    <source>
        <dbReference type="SAM" id="SignalP"/>
    </source>
</evidence>
<feature type="signal peptide" evidence="1">
    <location>
        <begin position="1"/>
        <end position="26"/>
    </location>
</feature>
<evidence type="ECO:0000313" key="3">
    <source>
        <dbReference type="EMBL" id="QTR01077.1"/>
    </source>
</evidence>
<dbReference type="AlphaFoldDB" id="A0A8T8HRJ6"/>
<dbReference type="InterPro" id="IPR026004">
    <property type="entry name" value="Septum_form"/>
</dbReference>
<keyword evidence="1" id="KW-0732">Signal</keyword>
<dbReference type="Proteomes" id="UP000671828">
    <property type="component" value="Chromosome"/>
</dbReference>
<reference evidence="3" key="1">
    <citation type="submission" date="2021-04" db="EMBL/GenBank/DDBJ databases">
        <title>Saccharothrix algeriensis WGS.</title>
        <authorList>
            <person name="Stuskova K."/>
            <person name="Hakalova E."/>
            <person name="Tebbal A.B."/>
            <person name="Eichmeier A."/>
        </authorList>
    </citation>
    <scope>NUCLEOTIDE SEQUENCE</scope>
    <source>
        <strain evidence="3">NRRL B-24137</strain>
    </source>
</reference>
<dbReference type="EMBL" id="CP072788">
    <property type="protein sequence ID" value="QTR01077.1"/>
    <property type="molecule type" value="Genomic_DNA"/>
</dbReference>
<dbReference type="PROSITE" id="PS51257">
    <property type="entry name" value="PROKAR_LIPOPROTEIN"/>
    <property type="match status" value="1"/>
</dbReference>
<feature type="domain" description="Septum formation-related" evidence="2">
    <location>
        <begin position="52"/>
        <end position="256"/>
    </location>
</feature>
<evidence type="ECO:0000259" key="2">
    <source>
        <dbReference type="Pfam" id="PF13845"/>
    </source>
</evidence>